<dbReference type="AlphaFoldDB" id="A0A507BG12"/>
<evidence type="ECO:0000256" key="1">
    <source>
        <dbReference type="SAM" id="SignalP"/>
    </source>
</evidence>
<feature type="signal peptide" evidence="1">
    <location>
        <begin position="1"/>
        <end position="19"/>
    </location>
</feature>
<reference evidence="2 3" key="1">
    <citation type="submission" date="2019-06" db="EMBL/GenBank/DDBJ databases">
        <title>Draft genome sequence of the filamentous fungus Phialemoniopsis curvata isolated from diesel fuel.</title>
        <authorList>
            <person name="Varaljay V.A."/>
            <person name="Lyon W.J."/>
            <person name="Crouch A.L."/>
            <person name="Drake C.E."/>
            <person name="Hollomon J.M."/>
            <person name="Nadeau L.J."/>
            <person name="Nunn H.S."/>
            <person name="Stevenson B.S."/>
            <person name="Bojanowski C.L."/>
            <person name="Crookes-Goodson W.J."/>
        </authorList>
    </citation>
    <scope>NUCLEOTIDE SEQUENCE [LARGE SCALE GENOMIC DNA]</scope>
    <source>
        <strain evidence="2 3">D216</strain>
    </source>
</reference>
<dbReference type="RefSeq" id="XP_030999415.1">
    <property type="nucleotide sequence ID" value="XM_031137035.1"/>
</dbReference>
<feature type="chain" id="PRO_5021268532" evidence="1">
    <location>
        <begin position="20"/>
        <end position="157"/>
    </location>
</feature>
<organism evidence="2 3">
    <name type="scientific">Thyridium curvatum</name>
    <dbReference type="NCBI Taxonomy" id="1093900"/>
    <lineage>
        <taxon>Eukaryota</taxon>
        <taxon>Fungi</taxon>
        <taxon>Dikarya</taxon>
        <taxon>Ascomycota</taxon>
        <taxon>Pezizomycotina</taxon>
        <taxon>Sordariomycetes</taxon>
        <taxon>Sordariomycetidae</taxon>
        <taxon>Thyridiales</taxon>
        <taxon>Thyridiaceae</taxon>
        <taxon>Thyridium</taxon>
    </lineage>
</organism>
<sequence>MKYGLIGLVAAAFASKGMSAVLTQAGYEWFIANWTGHYFNITGPDFDYGTGGRSIPRFNAHCKGYGSYEYNEGYVPLRYAQCAVEPRWVTAGYWVRQPPPGSKQLTLGLVVRLSRGDETMWDLFSNVDQAYTRNDETLPAFSANITNASQVAYIDPS</sequence>
<evidence type="ECO:0000313" key="2">
    <source>
        <dbReference type="EMBL" id="TPX17704.1"/>
    </source>
</evidence>
<evidence type="ECO:0000313" key="3">
    <source>
        <dbReference type="Proteomes" id="UP000319257"/>
    </source>
</evidence>
<keyword evidence="3" id="KW-1185">Reference proteome</keyword>
<comment type="caution">
    <text evidence="2">The sequence shown here is derived from an EMBL/GenBank/DDBJ whole genome shotgun (WGS) entry which is preliminary data.</text>
</comment>
<keyword evidence="1" id="KW-0732">Signal</keyword>
<proteinExistence type="predicted"/>
<accession>A0A507BG12</accession>
<dbReference type="Proteomes" id="UP000319257">
    <property type="component" value="Unassembled WGS sequence"/>
</dbReference>
<name>A0A507BG12_9PEZI</name>
<gene>
    <name evidence="2" type="ORF">E0L32_002805</name>
</gene>
<dbReference type="GeneID" id="41970252"/>
<dbReference type="InParanoid" id="A0A507BG12"/>
<dbReference type="EMBL" id="SKBQ01000012">
    <property type="protein sequence ID" value="TPX17704.1"/>
    <property type="molecule type" value="Genomic_DNA"/>
</dbReference>
<protein>
    <submittedName>
        <fullName evidence="2">Uncharacterized protein</fullName>
    </submittedName>
</protein>